<dbReference type="GeneID" id="64700663"/>
<keyword evidence="1" id="KW-1133">Transmembrane helix</keyword>
<gene>
    <name evidence="2" type="ORF">F5147DRAFT_713399</name>
</gene>
<accession>A0A9P7JQF7</accession>
<proteinExistence type="predicted"/>
<evidence type="ECO:0000313" key="3">
    <source>
        <dbReference type="Proteomes" id="UP000823399"/>
    </source>
</evidence>
<reference evidence="2" key="1">
    <citation type="journal article" date="2020" name="New Phytol.">
        <title>Comparative genomics reveals dynamic genome evolution in host specialist ectomycorrhizal fungi.</title>
        <authorList>
            <person name="Lofgren L.A."/>
            <person name="Nguyen N.H."/>
            <person name="Vilgalys R."/>
            <person name="Ruytinx J."/>
            <person name="Liao H.L."/>
            <person name="Branco S."/>
            <person name="Kuo A."/>
            <person name="LaButti K."/>
            <person name="Lipzen A."/>
            <person name="Andreopoulos W."/>
            <person name="Pangilinan J."/>
            <person name="Riley R."/>
            <person name="Hundley H."/>
            <person name="Na H."/>
            <person name="Barry K."/>
            <person name="Grigoriev I.V."/>
            <person name="Stajich J.E."/>
            <person name="Kennedy P.G."/>
        </authorList>
    </citation>
    <scope>NUCLEOTIDE SEQUENCE</scope>
    <source>
        <strain evidence="2">FC423</strain>
    </source>
</reference>
<feature type="transmembrane region" description="Helical" evidence="1">
    <location>
        <begin position="90"/>
        <end position="111"/>
    </location>
</feature>
<evidence type="ECO:0000313" key="2">
    <source>
        <dbReference type="EMBL" id="KAG2098709.1"/>
    </source>
</evidence>
<keyword evidence="3" id="KW-1185">Reference proteome</keyword>
<organism evidence="2 3">
    <name type="scientific">Suillus discolor</name>
    <dbReference type="NCBI Taxonomy" id="1912936"/>
    <lineage>
        <taxon>Eukaryota</taxon>
        <taxon>Fungi</taxon>
        <taxon>Dikarya</taxon>
        <taxon>Basidiomycota</taxon>
        <taxon>Agaricomycotina</taxon>
        <taxon>Agaricomycetes</taxon>
        <taxon>Agaricomycetidae</taxon>
        <taxon>Boletales</taxon>
        <taxon>Suillineae</taxon>
        <taxon>Suillaceae</taxon>
        <taxon>Suillus</taxon>
    </lineage>
</organism>
<dbReference type="OrthoDB" id="2645170at2759"/>
<sequence>MYLYYLLESPRGEIPNPGMYIAINGTLSIFDAAAADVLLVARAQAFCQWGVRTLIAITLLSTAMVAVALTIIYVVTSKPADAGVFEGEQYVSIVYGLCMVYQLLLMSFILHKRFKFYQQDATPFVANVYRDGVIYVLCIALASMVNCIGIAVLPQPYTFLFYSPQAVVYSVISSRILFNLRETSKSQDDVAISLGMVFAQPVGIPSTVDHLELEVVDTAYSSGLIMVVAPPC</sequence>
<dbReference type="AlphaFoldDB" id="A0A9P7JQF7"/>
<keyword evidence="1" id="KW-0472">Membrane</keyword>
<comment type="caution">
    <text evidence="2">The sequence shown here is derived from an EMBL/GenBank/DDBJ whole genome shotgun (WGS) entry which is preliminary data.</text>
</comment>
<dbReference type="Proteomes" id="UP000823399">
    <property type="component" value="Unassembled WGS sequence"/>
</dbReference>
<name>A0A9P7JQF7_9AGAM</name>
<dbReference type="RefSeq" id="XP_041288957.1">
    <property type="nucleotide sequence ID" value="XM_041438404.1"/>
</dbReference>
<protein>
    <submittedName>
        <fullName evidence="2">Uncharacterized protein</fullName>
    </submittedName>
</protein>
<feature type="transmembrane region" description="Helical" evidence="1">
    <location>
        <begin position="53"/>
        <end position="75"/>
    </location>
</feature>
<feature type="transmembrane region" description="Helical" evidence="1">
    <location>
        <begin position="20"/>
        <end position="41"/>
    </location>
</feature>
<dbReference type="EMBL" id="JABBWM010000060">
    <property type="protein sequence ID" value="KAG2098709.1"/>
    <property type="molecule type" value="Genomic_DNA"/>
</dbReference>
<keyword evidence="1" id="KW-0812">Transmembrane</keyword>
<feature type="transmembrane region" description="Helical" evidence="1">
    <location>
        <begin position="132"/>
        <end position="153"/>
    </location>
</feature>
<evidence type="ECO:0000256" key="1">
    <source>
        <dbReference type="SAM" id="Phobius"/>
    </source>
</evidence>